<reference evidence="13 14" key="1">
    <citation type="journal article" date="2011" name="Stand. Genomic Sci.">
        <title>Non-contiguous finished genome sequence of Bacteroides coprosuis type strain (PC139).</title>
        <authorList>
            <person name="Land M."/>
            <person name="Held B."/>
            <person name="Gronow S."/>
            <person name="Abt B."/>
            <person name="Lucas S."/>
            <person name="Del Rio T.G."/>
            <person name="Nolan M."/>
            <person name="Tice H."/>
            <person name="Cheng J.F."/>
            <person name="Pitluck S."/>
            <person name="Liolios K."/>
            <person name="Pagani I."/>
            <person name="Ivanova N."/>
            <person name="Mavromatis K."/>
            <person name="Mikhailova N."/>
            <person name="Pati A."/>
            <person name="Tapia R."/>
            <person name="Han C."/>
            <person name="Goodwin L."/>
            <person name="Chen A."/>
            <person name="Palaniappan K."/>
            <person name="Hauser L."/>
            <person name="Brambilla E.M."/>
            <person name="Rohde M."/>
            <person name="Goker M."/>
            <person name="Detter J.C."/>
            <person name="Woyke T."/>
            <person name="Bristow J."/>
            <person name="Eisen J.A."/>
            <person name="Markowitz V."/>
            <person name="Hugenholtz P."/>
            <person name="Kyrpides N.C."/>
            <person name="Klenk H.P."/>
            <person name="Lapidus A."/>
        </authorList>
    </citation>
    <scope>NUCLEOTIDE SEQUENCE</scope>
    <source>
        <strain evidence="13 14">DSM 18011</strain>
    </source>
</reference>
<feature type="domain" description="DNA/RNA non-specific endonuclease/pyrophosphatase/phosphodiesterase" evidence="12">
    <location>
        <begin position="334"/>
        <end position="537"/>
    </location>
</feature>
<evidence type="ECO:0000256" key="4">
    <source>
        <dbReference type="ARBA" id="ARBA00022723"/>
    </source>
</evidence>
<keyword evidence="4 9" id="KW-0479">Metal-binding</keyword>
<dbReference type="CDD" id="cd13120">
    <property type="entry name" value="BF2867_like_N"/>
    <property type="match status" value="1"/>
</dbReference>
<dbReference type="eggNOG" id="COG1864">
    <property type="taxonomic scope" value="Bacteria"/>
</dbReference>
<dbReference type="InterPro" id="IPR020821">
    <property type="entry name" value="ENPP1-3/EXOG-like_nuc-like"/>
</dbReference>
<dbReference type="SMART" id="SM00892">
    <property type="entry name" value="Endonuclease_NS"/>
    <property type="match status" value="1"/>
</dbReference>
<evidence type="ECO:0000313" key="13">
    <source>
        <dbReference type="EMBL" id="EGJ70621.1"/>
    </source>
</evidence>
<keyword evidence="10" id="KW-0732">Signal</keyword>
<dbReference type="AlphaFoldDB" id="F3ZQW3"/>
<feature type="binding site" evidence="9">
    <location>
        <position position="428"/>
    </location>
    <ligand>
        <name>Mg(2+)</name>
        <dbReference type="ChEBI" id="CHEBI:18420"/>
        <note>catalytic</note>
    </ligand>
</feature>
<dbReference type="InterPro" id="IPR040255">
    <property type="entry name" value="Non-specific_endonuclease"/>
</dbReference>
<gene>
    <name evidence="13" type="ORF">Bcop_0403</name>
</gene>
<dbReference type="GO" id="GO:0004519">
    <property type="term" value="F:endonuclease activity"/>
    <property type="evidence" value="ECO:0007669"/>
    <property type="project" value="UniProtKB-KW"/>
</dbReference>
<evidence type="ECO:0000256" key="6">
    <source>
        <dbReference type="ARBA" id="ARBA00022801"/>
    </source>
</evidence>
<name>F3ZQW3_9BACE</name>
<keyword evidence="7" id="KW-0460">Magnesium</keyword>
<dbReference type="OrthoDB" id="9811262at2"/>
<dbReference type="PANTHER" id="PTHR13966:SF5">
    <property type="entry name" value="ENDONUCLEASE G, MITOCHONDRIAL"/>
    <property type="match status" value="1"/>
</dbReference>
<dbReference type="GO" id="GO:0003676">
    <property type="term" value="F:nucleic acid binding"/>
    <property type="evidence" value="ECO:0007669"/>
    <property type="project" value="InterPro"/>
</dbReference>
<dbReference type="InterPro" id="IPR042278">
    <property type="entry name" value="Mfa-like_1_N"/>
</dbReference>
<feature type="signal peptide" evidence="10">
    <location>
        <begin position="1"/>
        <end position="23"/>
    </location>
</feature>
<dbReference type="InterPro" id="IPR044925">
    <property type="entry name" value="His-Me_finger_sf"/>
</dbReference>
<evidence type="ECO:0000256" key="7">
    <source>
        <dbReference type="ARBA" id="ARBA00022842"/>
    </source>
</evidence>
<dbReference type="STRING" id="679937.Bcop_0403"/>
<dbReference type="CDD" id="cd13121">
    <property type="entry name" value="BF2867_like_C"/>
    <property type="match status" value="1"/>
</dbReference>
<dbReference type="Gene3D" id="2.60.40.2630">
    <property type="match status" value="1"/>
</dbReference>
<keyword evidence="5 13" id="KW-0255">Endonuclease</keyword>
<sequence>MRSIKAGLLATLAIFLYCCNSHNFVENSQTDVDRSNIEFSALVEHNGSTAQTRKSGNDWTSGDAVGLFSFESGKPNSQATVDENVNNRKFITTTGDGIFSSEEGHIPYPAEKRDFISYFPFSNATAIKEDLTYSVDITNQNDINAIDLLYSNNLKNFDGSVKPELLFKHALARLDLTISSTKFSLKGAKVELVHLLSKADFNLVSQALLVDNNSATNVTLPIKEVNGKLRAAALILPTGKTQDFSLKITLSDGQLVYWSKHKDKGWKWESGKIYTQEIQIGENGGVDPEPEPGDHFGFFETPQRAKQISNTQFVVHNVPSNSSQNIRFDANGKPQRNYTLLYDTKYKIAYWVAYPHHENYIGGTKRTNAWQYDPIVDTRDQINLKSSYKESYDRGHQIPSGDRTADKPLNQTTFYYTNMTAQVGPKMNQGIWARLEDHVRDYVKSHRDTVWVVTGAGLPDNVNEIKYAHSKSGEPSAIPTYYYKALAKKVGGKYYTKGYLLYNRDYNNQNGYEECAVPVKELEDKTGFTFFSSIPKEDKEIIVNSQW</sequence>
<keyword evidence="6" id="KW-0378">Hydrolase</keyword>
<evidence type="ECO:0000256" key="9">
    <source>
        <dbReference type="PIRSR" id="PIRSR640255-2"/>
    </source>
</evidence>
<accession>F3ZQW3</accession>
<dbReference type="SMART" id="SM00477">
    <property type="entry name" value="NUC"/>
    <property type="match status" value="1"/>
</dbReference>
<feature type="active site" description="Proton acceptor" evidence="8">
    <location>
        <position position="396"/>
    </location>
</feature>
<evidence type="ECO:0000256" key="3">
    <source>
        <dbReference type="ARBA" id="ARBA00022722"/>
    </source>
</evidence>
<dbReference type="Pfam" id="PF13149">
    <property type="entry name" value="Mfa_like_1"/>
    <property type="match status" value="1"/>
</dbReference>
<evidence type="ECO:0000256" key="1">
    <source>
        <dbReference type="ARBA" id="ARBA00001946"/>
    </source>
</evidence>
<dbReference type="InterPro" id="IPR018524">
    <property type="entry name" value="DNA/RNA_endonuclease_AS"/>
</dbReference>
<dbReference type="HOGENOM" id="CLU_518606_0_0_10"/>
<dbReference type="Proteomes" id="UP000018439">
    <property type="component" value="Chromosome"/>
</dbReference>
<dbReference type="GO" id="GO:0046872">
    <property type="term" value="F:metal ion binding"/>
    <property type="evidence" value="ECO:0007669"/>
    <property type="project" value="UniProtKB-KW"/>
</dbReference>
<dbReference type="Gene3D" id="3.40.570.10">
    <property type="entry name" value="Extracellular Endonuclease, subunit A"/>
    <property type="match status" value="1"/>
</dbReference>
<evidence type="ECO:0000256" key="10">
    <source>
        <dbReference type="SAM" id="SignalP"/>
    </source>
</evidence>
<evidence type="ECO:0000259" key="12">
    <source>
        <dbReference type="SMART" id="SM00892"/>
    </source>
</evidence>
<dbReference type="PROSITE" id="PS01070">
    <property type="entry name" value="NUCLEASE_NON_SPEC"/>
    <property type="match status" value="1"/>
</dbReference>
<dbReference type="Gene3D" id="2.60.40.2620">
    <property type="entry name" value="Fimbrillin-like"/>
    <property type="match status" value="1"/>
</dbReference>
<feature type="domain" description="ENPP1-3/EXOG-like endonuclease/phosphodiesterase" evidence="11">
    <location>
        <begin position="335"/>
        <end position="537"/>
    </location>
</feature>
<evidence type="ECO:0000256" key="2">
    <source>
        <dbReference type="ARBA" id="ARBA00010052"/>
    </source>
</evidence>
<dbReference type="Pfam" id="PF01223">
    <property type="entry name" value="Endonuclease_NS"/>
    <property type="match status" value="1"/>
</dbReference>
<keyword evidence="3" id="KW-0540">Nuclease</keyword>
<organism evidence="13 14">
    <name type="scientific">Bacteroides coprosuis DSM 18011</name>
    <dbReference type="NCBI Taxonomy" id="679937"/>
    <lineage>
        <taxon>Bacteria</taxon>
        <taxon>Pseudomonadati</taxon>
        <taxon>Bacteroidota</taxon>
        <taxon>Bacteroidia</taxon>
        <taxon>Bacteroidales</taxon>
        <taxon>Bacteroidaceae</taxon>
        <taxon>Bacteroides</taxon>
    </lineage>
</organism>
<proteinExistence type="inferred from homology"/>
<evidence type="ECO:0000259" key="11">
    <source>
        <dbReference type="SMART" id="SM00477"/>
    </source>
</evidence>
<protein>
    <submittedName>
        <fullName evidence="13">DNA/RNA non-specific endonuclease</fullName>
    </submittedName>
</protein>
<evidence type="ECO:0000256" key="5">
    <source>
        <dbReference type="ARBA" id="ARBA00022759"/>
    </source>
</evidence>
<feature type="chain" id="PRO_5003309411" evidence="10">
    <location>
        <begin position="24"/>
        <end position="547"/>
    </location>
</feature>
<dbReference type="SUPFAM" id="SSF54060">
    <property type="entry name" value="His-Me finger endonucleases"/>
    <property type="match status" value="1"/>
</dbReference>
<evidence type="ECO:0000256" key="8">
    <source>
        <dbReference type="PIRSR" id="PIRSR640255-1"/>
    </source>
</evidence>
<dbReference type="InterPro" id="IPR001604">
    <property type="entry name" value="Endo_G_ENPP1-like_dom"/>
</dbReference>
<comment type="similarity">
    <text evidence="2">Belongs to the DNA/RNA non-specific endonuclease family.</text>
</comment>
<evidence type="ECO:0000313" key="14">
    <source>
        <dbReference type="Proteomes" id="UP000018439"/>
    </source>
</evidence>
<dbReference type="InterPro" id="IPR025049">
    <property type="entry name" value="Mfa-like_1"/>
</dbReference>
<dbReference type="PANTHER" id="PTHR13966">
    <property type="entry name" value="ENDONUCLEASE RELATED"/>
    <property type="match status" value="1"/>
</dbReference>
<dbReference type="GO" id="GO:0016787">
    <property type="term" value="F:hydrolase activity"/>
    <property type="evidence" value="ECO:0007669"/>
    <property type="project" value="UniProtKB-KW"/>
</dbReference>
<dbReference type="EMBL" id="CM001167">
    <property type="protein sequence ID" value="EGJ70621.1"/>
    <property type="molecule type" value="Genomic_DNA"/>
</dbReference>
<comment type="cofactor">
    <cofactor evidence="1">
        <name>Mg(2+)</name>
        <dbReference type="ChEBI" id="CHEBI:18420"/>
    </cofactor>
</comment>
<keyword evidence="14" id="KW-1185">Reference proteome</keyword>
<dbReference type="InterPro" id="IPR044929">
    <property type="entry name" value="DNA/RNA_non-sp_Endonuclease_sf"/>
</dbReference>